<name>A0ACC6Q7Y0_9ACTN</name>
<organism evidence="1 2">
    <name type="scientific">Streptomyces achmelvichensis</name>
    <dbReference type="NCBI Taxonomy" id="3134111"/>
    <lineage>
        <taxon>Bacteria</taxon>
        <taxon>Bacillati</taxon>
        <taxon>Actinomycetota</taxon>
        <taxon>Actinomycetes</taxon>
        <taxon>Kitasatosporales</taxon>
        <taxon>Streptomycetaceae</taxon>
        <taxon>Streptomyces</taxon>
    </lineage>
</organism>
<dbReference type="EMBL" id="JBBKAJ010000022">
    <property type="protein sequence ID" value="MEJ8639237.1"/>
    <property type="molecule type" value="Genomic_DNA"/>
</dbReference>
<sequence>MTVTSRSRLPEPLFHRRRGRTVRVAAALLACTASAAFAPTRPMTSAADPIGMSSGFYVNTASSPATWARNNSGDPRAARIQTSIGSRPIARWFSNEGGNIAGAVAGYVGAADSHDKLPVLVVYNIPGRDACGGHSGGGAGSVGAYRTWIATFAAAIGTRPAIVVIEPDALGDFSCMSAAAVQERLGMLTYATEKFKEKAPNTWAYLDGGNAGWVAPSTMASRLSTAGVRNVRGFSVNVSNYYTTASSVAYAGSVNASLGYSAGFVVDTSRNGNGSSGQWCNPPGRRLGGPAQVGGGAEMLLWVKTPGNSDGQCGIAPNTPAGQFDPAVAVRLIDGT</sequence>
<evidence type="ECO:0000313" key="1">
    <source>
        <dbReference type="EMBL" id="MEJ8639237.1"/>
    </source>
</evidence>
<accession>A0ACC6Q7Y0</accession>
<keyword evidence="1" id="KW-0378">Hydrolase</keyword>
<dbReference type="Proteomes" id="UP001377168">
    <property type="component" value="Unassembled WGS sequence"/>
</dbReference>
<comment type="caution">
    <text evidence="1">The sequence shown here is derived from an EMBL/GenBank/DDBJ whole genome shotgun (WGS) entry which is preliminary data.</text>
</comment>
<protein>
    <submittedName>
        <fullName evidence="1">Glycoside hydrolase family 6 protein</fullName>
    </submittedName>
</protein>
<evidence type="ECO:0000313" key="2">
    <source>
        <dbReference type="Proteomes" id="UP001377168"/>
    </source>
</evidence>
<reference evidence="1" key="1">
    <citation type="submission" date="2024-03" db="EMBL/GenBank/DDBJ databases">
        <title>Novel Streptomyces species of biotechnological and ecological value are a feature of Machair soil.</title>
        <authorList>
            <person name="Prole J.R."/>
            <person name="Goodfellow M."/>
            <person name="Allenby N."/>
            <person name="Ward A.C."/>
        </authorList>
    </citation>
    <scope>NUCLEOTIDE SEQUENCE</scope>
    <source>
        <strain evidence="1">MS2.AVA.5</strain>
    </source>
</reference>
<proteinExistence type="predicted"/>
<gene>
    <name evidence="1" type="ORF">WKI67_38435</name>
</gene>
<keyword evidence="2" id="KW-1185">Reference proteome</keyword>